<proteinExistence type="predicted"/>
<evidence type="ECO:0000313" key="2">
    <source>
        <dbReference type="EMBL" id="DAE22432.1"/>
    </source>
</evidence>
<reference evidence="2" key="1">
    <citation type="journal article" date="2021" name="Proc. Natl. Acad. Sci. U.S.A.">
        <title>A Catalog of Tens of Thousands of Viruses from Human Metagenomes Reveals Hidden Associations with Chronic Diseases.</title>
        <authorList>
            <person name="Tisza M.J."/>
            <person name="Buck C.B."/>
        </authorList>
    </citation>
    <scope>NUCLEOTIDE SEQUENCE</scope>
    <source>
        <strain evidence="2">CtDAq1</strain>
    </source>
</reference>
<dbReference type="EMBL" id="BK015733">
    <property type="protein sequence ID" value="DAE22432.1"/>
    <property type="molecule type" value="Genomic_DNA"/>
</dbReference>
<name>A0A8S5QTL6_9CAUD</name>
<evidence type="ECO:0000256" key="1">
    <source>
        <dbReference type="SAM" id="MobiDB-lite"/>
    </source>
</evidence>
<feature type="region of interest" description="Disordered" evidence="1">
    <location>
        <begin position="166"/>
        <end position="188"/>
    </location>
</feature>
<sequence>MGKYKTIFQYIMKYCIIKITSEDLEKGEFSYVDITKENLLCVKDRLKEAVEVYNNLIQYIPVLLCSENGRGLYELMEDDDKDYPFFILNKETYEKYCILNKLEELAVEIAEDTGYLVGINDLVKVVIKVQYDMHKTIDPGKAVYDRDITDKVKEIASELIHKSEKQHCQKNENNKGTITEDGSGDCQG</sequence>
<organism evidence="2">
    <name type="scientific">CrAss-like virus sp. ctDAq1</name>
    <dbReference type="NCBI Taxonomy" id="2826822"/>
    <lineage>
        <taxon>Viruses</taxon>
        <taxon>Duplodnaviria</taxon>
        <taxon>Heunggongvirae</taxon>
        <taxon>Uroviricota</taxon>
        <taxon>Caudoviricetes</taxon>
        <taxon>Crassvirales</taxon>
    </lineage>
</organism>
<accession>A0A8S5QTL6</accession>
<protein>
    <submittedName>
        <fullName evidence="2">Uncharacterized protein</fullName>
    </submittedName>
</protein>